<dbReference type="EMBL" id="DF196771">
    <property type="protein sequence ID" value="GAC71915.1"/>
    <property type="molecule type" value="Genomic_DNA"/>
</dbReference>
<name>M9LY30_PSEA3</name>
<accession>M9LY30</accession>
<evidence type="ECO:0000256" key="1">
    <source>
        <dbReference type="SAM" id="Coils"/>
    </source>
</evidence>
<feature type="coiled-coil region" evidence="1">
    <location>
        <begin position="234"/>
        <end position="261"/>
    </location>
</feature>
<evidence type="ECO:0000313" key="4">
    <source>
        <dbReference type="Proteomes" id="UP000011976"/>
    </source>
</evidence>
<feature type="region of interest" description="Disordered" evidence="2">
    <location>
        <begin position="207"/>
        <end position="232"/>
    </location>
</feature>
<proteinExistence type="predicted"/>
<feature type="region of interest" description="Disordered" evidence="2">
    <location>
        <begin position="91"/>
        <end position="113"/>
    </location>
</feature>
<evidence type="ECO:0000256" key="2">
    <source>
        <dbReference type="SAM" id="MobiDB-lite"/>
    </source>
</evidence>
<sequence length="373" mass="41325">MAQARKTESWRQLYRALLRSSAAAVRFSRPAASNTRRYLRDEFAATSATSQQQPAAWESLGKRTRNTLALHLSSSLLPSGAAAPRTRLSFHNDIAAPDGSPEETKRPAASKANRMARLPHRVVANLSSLTYHHLSPHTQMQTGKRFGERGATRKTTKLSSLARVLGRLDNTSVPDGDMDGADGIDLRDALTELEGDAMVNQSHMRVGFLTPSNKPPRGPFQAKRKIWDGQDADKIESEGQLRQMEADLKKIERLLKDQGAIEASREQSSNDQAEAKPSASKKRERRGKKAPKKEDPEALMAKQVQEFKQEAEVLKKKIKTVTKALAKAEAQERMENIPVALLADLVAAAQDSEQLLLGKERWTKRKQGAFLPP</sequence>
<feature type="region of interest" description="Disordered" evidence="2">
    <location>
        <begin position="261"/>
        <end position="302"/>
    </location>
</feature>
<feature type="coiled-coil region" evidence="1">
    <location>
        <begin position="304"/>
        <end position="331"/>
    </location>
</feature>
<organism evidence="3 4">
    <name type="scientific">Pseudozyma antarctica (strain T-34)</name>
    <name type="common">Yeast</name>
    <name type="synonym">Candida antarctica</name>
    <dbReference type="NCBI Taxonomy" id="1151754"/>
    <lineage>
        <taxon>Eukaryota</taxon>
        <taxon>Fungi</taxon>
        <taxon>Dikarya</taxon>
        <taxon>Basidiomycota</taxon>
        <taxon>Ustilaginomycotina</taxon>
        <taxon>Ustilaginomycetes</taxon>
        <taxon>Ustilaginales</taxon>
        <taxon>Ustilaginaceae</taxon>
        <taxon>Moesziomyces</taxon>
    </lineage>
</organism>
<evidence type="ECO:0000313" key="3">
    <source>
        <dbReference type="EMBL" id="GAC71915.1"/>
    </source>
</evidence>
<dbReference type="OrthoDB" id="3360321at2759"/>
<feature type="compositionally biased region" description="Basic residues" evidence="2">
    <location>
        <begin position="279"/>
        <end position="291"/>
    </location>
</feature>
<protein>
    <submittedName>
        <fullName evidence="3">Uncharacterized protein</fullName>
    </submittedName>
</protein>
<feature type="region of interest" description="Disordered" evidence="2">
    <location>
        <begin position="136"/>
        <end position="155"/>
    </location>
</feature>
<gene>
    <name evidence="3" type="ORF">PANT_5c00136</name>
</gene>
<dbReference type="AlphaFoldDB" id="M9LY30"/>
<reference evidence="4" key="1">
    <citation type="journal article" date="2013" name="Genome Announc.">
        <title>Genome sequence of the basidiomycetous yeast Pseudozyma antarctica T-34, a producer of the glycolipid biosurfactants mannosylerythritol lipids.</title>
        <authorList>
            <person name="Morita T."/>
            <person name="Koike H."/>
            <person name="Koyama Y."/>
            <person name="Hagiwara H."/>
            <person name="Ito E."/>
            <person name="Fukuoka T."/>
            <person name="Imura T."/>
            <person name="Machida M."/>
            <person name="Kitamoto D."/>
        </authorList>
    </citation>
    <scope>NUCLEOTIDE SEQUENCE [LARGE SCALE GENOMIC DNA]</scope>
    <source>
        <strain evidence="4">T-34</strain>
    </source>
</reference>
<dbReference type="Proteomes" id="UP000011976">
    <property type="component" value="Unassembled WGS sequence"/>
</dbReference>
<keyword evidence="1" id="KW-0175">Coiled coil</keyword>